<dbReference type="InterPro" id="IPR014757">
    <property type="entry name" value="Tscrpt_reg_IclR_C"/>
</dbReference>
<dbReference type="SMART" id="SM00346">
    <property type="entry name" value="HTH_ICLR"/>
    <property type="match status" value="1"/>
</dbReference>
<dbReference type="Proteomes" id="UP001210380">
    <property type="component" value="Unassembled WGS sequence"/>
</dbReference>
<accession>A0ABT4UVD7</accession>
<keyword evidence="2" id="KW-0238">DNA-binding</keyword>
<dbReference type="InterPro" id="IPR029016">
    <property type="entry name" value="GAF-like_dom_sf"/>
</dbReference>
<dbReference type="InterPro" id="IPR036388">
    <property type="entry name" value="WH-like_DNA-bd_sf"/>
</dbReference>
<evidence type="ECO:0000256" key="3">
    <source>
        <dbReference type="ARBA" id="ARBA00023163"/>
    </source>
</evidence>
<proteinExistence type="predicted"/>
<dbReference type="InterPro" id="IPR050707">
    <property type="entry name" value="HTH_MetabolicPath_Reg"/>
</dbReference>
<reference evidence="6 7" key="1">
    <citation type="submission" date="2022-11" db="EMBL/GenBank/DDBJ databases">
        <title>Draft genome sequence of Saccharopolyspora sp. WRP15-2 isolated from rhizosphere soils of wild rice in Thailand.</title>
        <authorList>
            <person name="Duangmal K."/>
            <person name="Kammanee S."/>
            <person name="Muangham S."/>
        </authorList>
    </citation>
    <scope>NUCLEOTIDE SEQUENCE [LARGE SCALE GENOMIC DNA]</scope>
    <source>
        <strain evidence="6 7">WRP15-2</strain>
    </source>
</reference>
<dbReference type="EMBL" id="JAQGLA010000010">
    <property type="protein sequence ID" value="MDA3625678.1"/>
    <property type="molecule type" value="Genomic_DNA"/>
</dbReference>
<organism evidence="6 7">
    <name type="scientific">Saccharopolyspora oryzae</name>
    <dbReference type="NCBI Taxonomy" id="2997343"/>
    <lineage>
        <taxon>Bacteria</taxon>
        <taxon>Bacillati</taxon>
        <taxon>Actinomycetota</taxon>
        <taxon>Actinomycetes</taxon>
        <taxon>Pseudonocardiales</taxon>
        <taxon>Pseudonocardiaceae</taxon>
        <taxon>Saccharopolyspora</taxon>
    </lineage>
</organism>
<name>A0ABT4UVD7_9PSEU</name>
<keyword evidence="3" id="KW-0804">Transcription</keyword>
<dbReference type="SUPFAM" id="SSF55781">
    <property type="entry name" value="GAF domain-like"/>
    <property type="match status" value="1"/>
</dbReference>
<dbReference type="InterPro" id="IPR005471">
    <property type="entry name" value="Tscrpt_reg_IclR_N"/>
</dbReference>
<dbReference type="Gene3D" id="1.10.10.10">
    <property type="entry name" value="Winged helix-like DNA-binding domain superfamily/Winged helix DNA-binding domain"/>
    <property type="match status" value="1"/>
</dbReference>
<evidence type="ECO:0000256" key="2">
    <source>
        <dbReference type="ARBA" id="ARBA00023125"/>
    </source>
</evidence>
<dbReference type="PANTHER" id="PTHR30136">
    <property type="entry name" value="HELIX-TURN-HELIX TRANSCRIPTIONAL REGULATOR, ICLR FAMILY"/>
    <property type="match status" value="1"/>
</dbReference>
<feature type="domain" description="HTH iclR-type" evidence="4">
    <location>
        <begin position="21"/>
        <end position="83"/>
    </location>
</feature>
<evidence type="ECO:0000313" key="6">
    <source>
        <dbReference type="EMBL" id="MDA3625678.1"/>
    </source>
</evidence>
<dbReference type="PANTHER" id="PTHR30136:SF24">
    <property type="entry name" value="HTH-TYPE TRANSCRIPTIONAL REPRESSOR ALLR"/>
    <property type="match status" value="1"/>
</dbReference>
<dbReference type="PROSITE" id="PS51077">
    <property type="entry name" value="HTH_ICLR"/>
    <property type="match status" value="1"/>
</dbReference>
<feature type="domain" description="IclR-ED" evidence="5">
    <location>
        <begin position="84"/>
        <end position="266"/>
    </location>
</feature>
<evidence type="ECO:0000259" key="5">
    <source>
        <dbReference type="PROSITE" id="PS51078"/>
    </source>
</evidence>
<sequence length="276" mass="29732">MSSRATRSEVDARAGAAPMGTQAIGRAMAVLRLFIDMKGDVRLHQVAEHLNLSTGTAHRILRALAAEGYVAQNPTTDSYYLGSRAVLLGQAAQQALGLDKALPVLEEINAATEESVNLAVREAGESVVFIRVQCTLPLRFEQHVGARFPLYSTASGKAMLAHAADAEDFVASLPAELPAVTAKTLRDPDKLVKELKSIRQRGYSLDDEENVLGVRCVGVPVLDDAGNAHAALVVQAPAVRMPRDRMHELGRYLAEPARKISRLIPVHHSLSRPATP</sequence>
<dbReference type="Pfam" id="PF01614">
    <property type="entry name" value="IclR_C"/>
    <property type="match status" value="1"/>
</dbReference>
<dbReference type="InterPro" id="IPR036390">
    <property type="entry name" value="WH_DNA-bd_sf"/>
</dbReference>
<gene>
    <name evidence="6" type="ORF">OU415_09540</name>
</gene>
<dbReference type="PROSITE" id="PS51078">
    <property type="entry name" value="ICLR_ED"/>
    <property type="match status" value="1"/>
</dbReference>
<evidence type="ECO:0000259" key="4">
    <source>
        <dbReference type="PROSITE" id="PS51077"/>
    </source>
</evidence>
<protein>
    <submittedName>
        <fullName evidence="6">IclR family transcriptional regulator</fullName>
    </submittedName>
</protein>
<evidence type="ECO:0000313" key="7">
    <source>
        <dbReference type="Proteomes" id="UP001210380"/>
    </source>
</evidence>
<dbReference type="SUPFAM" id="SSF46785">
    <property type="entry name" value="Winged helix' DNA-binding domain"/>
    <property type="match status" value="1"/>
</dbReference>
<keyword evidence="1" id="KW-0805">Transcription regulation</keyword>
<evidence type="ECO:0000256" key="1">
    <source>
        <dbReference type="ARBA" id="ARBA00023015"/>
    </source>
</evidence>
<dbReference type="Pfam" id="PF09339">
    <property type="entry name" value="HTH_IclR"/>
    <property type="match status" value="1"/>
</dbReference>
<dbReference type="Gene3D" id="3.30.450.40">
    <property type="match status" value="1"/>
</dbReference>
<keyword evidence="7" id="KW-1185">Reference proteome</keyword>
<comment type="caution">
    <text evidence="6">The sequence shown here is derived from an EMBL/GenBank/DDBJ whole genome shotgun (WGS) entry which is preliminary data.</text>
</comment>
<dbReference type="RefSeq" id="WP_270948251.1">
    <property type="nucleotide sequence ID" value="NZ_JAQGLA010000010.1"/>
</dbReference>